<sequence>MAFAILGLGAAASVGHTEDTGAAGATDGADDTPILLELFTSQGCSSCPPADALFDELRKKPGVITLSFAVDYWNYLGWHDTLSSPENSDRQRDYAMARGDGKVYTPQMVVDGIDHVNGANEAAIEMAIRTAERRLKDVKVPMSMRAEGDSLLVDIGSAPQNSDMRQATVWLAVAKDEETVKITRGENRGETITYSHPVRELMPVGMWKGEPTTLRLPLKDLHGIGGDCLVSLLQVEGAGPILGAAMFEPKPQ</sequence>
<dbReference type="InterPro" id="IPR010634">
    <property type="entry name" value="DUF1223"/>
</dbReference>
<dbReference type="EMBL" id="LPWE01000014">
    <property type="protein sequence ID" value="ODR93558.1"/>
    <property type="molecule type" value="Genomic_DNA"/>
</dbReference>
<comment type="caution">
    <text evidence="1">The sequence shown here is derived from an EMBL/GenBank/DDBJ whole genome shotgun (WGS) entry which is preliminary data.</text>
</comment>
<dbReference type="Proteomes" id="UP000094172">
    <property type="component" value="Unassembled WGS sequence"/>
</dbReference>
<dbReference type="Pfam" id="PF06764">
    <property type="entry name" value="DUF1223"/>
    <property type="match status" value="1"/>
</dbReference>
<dbReference type="SUPFAM" id="SSF52833">
    <property type="entry name" value="Thioredoxin-like"/>
    <property type="match status" value="1"/>
</dbReference>
<dbReference type="PANTHER" id="PTHR36057">
    <property type="match status" value="1"/>
</dbReference>
<reference evidence="1 2" key="1">
    <citation type="journal article" date="2016" name="Environ. Microbiol.">
        <title>New Methyloceanibacter diversity from North Sea sediments includes methanotroph containing solely the soluble methane monooxygenase.</title>
        <authorList>
            <person name="Vekeman B."/>
            <person name="Kerckhof F.M."/>
            <person name="Cremers G."/>
            <person name="de Vos P."/>
            <person name="Vandamme P."/>
            <person name="Boon N."/>
            <person name="Op den Camp H.J."/>
            <person name="Heylen K."/>
        </authorList>
    </citation>
    <scope>NUCLEOTIDE SEQUENCE [LARGE SCALE GENOMIC DNA]</scope>
    <source>
        <strain evidence="1 2">R-67176</strain>
    </source>
</reference>
<keyword evidence="2" id="KW-1185">Reference proteome</keyword>
<evidence type="ECO:0000313" key="2">
    <source>
        <dbReference type="Proteomes" id="UP000094172"/>
    </source>
</evidence>
<dbReference type="PANTHER" id="PTHR36057:SF1">
    <property type="entry name" value="LIPOPROTEIN LIPID ATTACHMENT SITE-LIKE PROTEIN, PUTATIVE (DUF1223)-RELATED"/>
    <property type="match status" value="1"/>
</dbReference>
<evidence type="ECO:0008006" key="3">
    <source>
        <dbReference type="Google" id="ProtNLM"/>
    </source>
</evidence>
<gene>
    <name evidence="1" type="ORF">AUC70_11895</name>
</gene>
<name>A0A1E3VJ64_9HYPH</name>
<accession>A0A1E3VJ64</accession>
<dbReference type="STRING" id="1774970.AUC70_11895"/>
<dbReference type="AlphaFoldDB" id="A0A1E3VJ64"/>
<proteinExistence type="predicted"/>
<protein>
    <recommendedName>
        <fullName evidence="3">DUF1223 domain-containing protein</fullName>
    </recommendedName>
</protein>
<dbReference type="InterPro" id="IPR036249">
    <property type="entry name" value="Thioredoxin-like_sf"/>
</dbReference>
<organism evidence="1 2">
    <name type="scientific">Methyloceanibacter stevinii</name>
    <dbReference type="NCBI Taxonomy" id="1774970"/>
    <lineage>
        <taxon>Bacteria</taxon>
        <taxon>Pseudomonadati</taxon>
        <taxon>Pseudomonadota</taxon>
        <taxon>Alphaproteobacteria</taxon>
        <taxon>Hyphomicrobiales</taxon>
        <taxon>Hyphomicrobiaceae</taxon>
        <taxon>Methyloceanibacter</taxon>
    </lineage>
</organism>
<evidence type="ECO:0000313" key="1">
    <source>
        <dbReference type="EMBL" id="ODR93558.1"/>
    </source>
</evidence>